<evidence type="ECO:0000256" key="4">
    <source>
        <dbReference type="PROSITE-ProRule" id="PRU00221"/>
    </source>
</evidence>
<dbReference type="PANTHER" id="PTHR22850">
    <property type="entry name" value="WD40 REPEAT FAMILY"/>
    <property type="match status" value="1"/>
</dbReference>
<feature type="domain" description="Histone-binding protein RBBP4-like N-terminal" evidence="5">
    <location>
        <begin position="42"/>
        <end position="115"/>
    </location>
</feature>
<evidence type="ECO:0000259" key="5">
    <source>
        <dbReference type="Pfam" id="PF12265"/>
    </source>
</evidence>
<evidence type="ECO:0000256" key="2">
    <source>
        <dbReference type="ARBA" id="ARBA00022737"/>
    </source>
</evidence>
<dbReference type="Gene3D" id="2.130.10.10">
    <property type="entry name" value="YVTN repeat-like/Quinoprotein amine dehydrogenase"/>
    <property type="match status" value="1"/>
</dbReference>
<dbReference type="InterPro" id="IPR015943">
    <property type="entry name" value="WD40/YVTN_repeat-like_dom_sf"/>
</dbReference>
<name>A0AB34PUX5_CANAX</name>
<proteinExistence type="predicted"/>
<keyword evidence="2" id="KW-0677">Repeat</keyword>
<dbReference type="AlphaFoldDB" id="A0AB34PUX5"/>
<evidence type="ECO:0000256" key="1">
    <source>
        <dbReference type="ARBA" id="ARBA00022574"/>
    </source>
</evidence>
<dbReference type="InterPro" id="IPR050459">
    <property type="entry name" value="WD_repeat_RBAP46/RBAP48/MSI1"/>
</dbReference>
<reference evidence="6 7" key="1">
    <citation type="submission" date="2013-12" db="EMBL/GenBank/DDBJ databases">
        <title>The Genome Sequence of Candida albicans P78048.</title>
        <authorList>
            <consortium name="The Broad Institute Genome Sequencing Platform"/>
            <consortium name="The Broad Institute Genome Sequencing Center for Infectious Disease"/>
            <person name="Cuomo C."/>
            <person name="Bennett R."/>
            <person name="Hirakawa M."/>
            <person name="Noverr M."/>
            <person name="Mitchell A."/>
            <person name="Young S.K."/>
            <person name="Zeng Q."/>
            <person name="Gargeya S."/>
            <person name="Fitzgerald M."/>
            <person name="Abouelleil A."/>
            <person name="Alvarado L."/>
            <person name="Berlin A.M."/>
            <person name="Chapman S.B."/>
            <person name="Dewar J."/>
            <person name="Goldberg J."/>
            <person name="Griggs A."/>
            <person name="Gujja S."/>
            <person name="Hansen M."/>
            <person name="Howarth C."/>
            <person name="Imamovic A."/>
            <person name="Larimer J."/>
            <person name="McCowan C."/>
            <person name="Murphy C."/>
            <person name="Pearson M."/>
            <person name="Priest M."/>
            <person name="Roberts A."/>
            <person name="Saif S."/>
            <person name="Shea T."/>
            <person name="Sykes S."/>
            <person name="Wortman J."/>
            <person name="Nusbaum C."/>
            <person name="Birren B."/>
        </authorList>
    </citation>
    <scope>NUCLEOTIDE SEQUENCE [LARGE SCALE GENOMIC DNA]</scope>
    <source>
        <strain evidence="6 7">P78048</strain>
    </source>
</reference>
<dbReference type="SMR" id="A0AB34PUX5"/>
<dbReference type="EMBL" id="AJIX01000013">
    <property type="protein sequence ID" value="KGR13543.1"/>
    <property type="molecule type" value="Genomic_DNA"/>
</dbReference>
<dbReference type="Pfam" id="PF00400">
    <property type="entry name" value="WD40"/>
    <property type="match status" value="3"/>
</dbReference>
<accession>A0AB34PUX5</accession>
<dbReference type="PROSITE" id="PS50082">
    <property type="entry name" value="WD_REPEATS_2"/>
    <property type="match status" value="1"/>
</dbReference>
<dbReference type="Pfam" id="PF12265">
    <property type="entry name" value="CAF1C_H4-bd"/>
    <property type="match status" value="1"/>
</dbReference>
<dbReference type="InterPro" id="IPR001680">
    <property type="entry name" value="WD40_rpt"/>
</dbReference>
<comment type="caution">
    <text evidence="6">The sequence shown here is derived from an EMBL/GenBank/DDBJ whole genome shotgun (WGS) entry which is preliminary data.</text>
</comment>
<sequence>MSTTTDTIDLTNDGSEKINEVDNIHEDTPVEESAIDEKTQQNYRVWKKNAPLLYDYLVTNSLLWPSLSVQFFPDITHINDLGENKNEEQIIAQRILLGTFTLGQAIDHISILQIPSFKNLNQNIKINKLDFNPEREEFELTTPSLNKTKTLQKINHLGDVNKVRYMPQKPNILASANNLGNLVIYERTRHKSFKNTILDDTDLSKVQVRLVNKHIPSTTDIFAIDWNRNSEGLLLSADMNGLVNLYDLKKYESETLNESQYWENNAIGVNDIEWFPTHDSLFCTADDNGWLKLYDTRNQSAAVQNANIGNSVNSVACNPGYATGLATGDSNGVIKMWDIRNFDNSLSELHGHSDSVTQLKWNPKCHNILGSSSSDHSVKLHDMSNDSTIFTHLGHMLGVNDFDWSYADPWMVASVADDNSLHVWKPTHSVTDKFK</sequence>
<dbReference type="InterPro" id="IPR036322">
    <property type="entry name" value="WD40_repeat_dom_sf"/>
</dbReference>
<dbReference type="SMART" id="SM00320">
    <property type="entry name" value="WD40"/>
    <property type="match status" value="6"/>
</dbReference>
<keyword evidence="3" id="KW-0156">Chromatin regulator</keyword>
<dbReference type="Proteomes" id="UP000030161">
    <property type="component" value="Unassembled WGS sequence"/>
</dbReference>
<evidence type="ECO:0000313" key="7">
    <source>
        <dbReference type="Proteomes" id="UP000030161"/>
    </source>
</evidence>
<dbReference type="GO" id="GO:0006325">
    <property type="term" value="P:chromatin organization"/>
    <property type="evidence" value="ECO:0007669"/>
    <property type="project" value="UniProtKB-KW"/>
</dbReference>
<protein>
    <submittedName>
        <fullName evidence="6">Histone-binding protein RBBP4</fullName>
    </submittedName>
</protein>
<feature type="repeat" description="WD" evidence="4">
    <location>
        <begin position="349"/>
        <end position="391"/>
    </location>
</feature>
<gene>
    <name evidence="6" type="ORF">MG3_01970</name>
</gene>
<evidence type="ECO:0000256" key="3">
    <source>
        <dbReference type="ARBA" id="ARBA00022853"/>
    </source>
</evidence>
<dbReference type="InterPro" id="IPR022052">
    <property type="entry name" value="Histone-bd_RBBP4-like_N"/>
</dbReference>
<organism evidence="6 7">
    <name type="scientific">Candida albicans P78048</name>
    <dbReference type="NCBI Taxonomy" id="1094989"/>
    <lineage>
        <taxon>Eukaryota</taxon>
        <taxon>Fungi</taxon>
        <taxon>Dikarya</taxon>
        <taxon>Ascomycota</taxon>
        <taxon>Saccharomycotina</taxon>
        <taxon>Pichiomycetes</taxon>
        <taxon>Debaryomycetaceae</taxon>
        <taxon>Candida/Lodderomyces clade</taxon>
        <taxon>Candida</taxon>
    </lineage>
</organism>
<dbReference type="SUPFAM" id="SSF50978">
    <property type="entry name" value="WD40 repeat-like"/>
    <property type="match status" value="1"/>
</dbReference>
<keyword evidence="1 4" id="KW-0853">WD repeat</keyword>
<evidence type="ECO:0000313" key="6">
    <source>
        <dbReference type="EMBL" id="KGR13543.1"/>
    </source>
</evidence>